<evidence type="ECO:0000256" key="3">
    <source>
        <dbReference type="SAM" id="MobiDB-lite"/>
    </source>
</evidence>
<comment type="function">
    <text evidence="2">Accessory subunit of the mitochondrial membrane respiratory chain NADH dehydrogenase (Complex I), that is believed not to be involved in catalysis. Complex I functions in the transfer of electrons from NADH to the respiratory chain. The immediate electron acceptor for the enzyme is believed to be ubiquinone.</text>
</comment>
<dbReference type="GO" id="GO:0045271">
    <property type="term" value="C:respiratory chain complex I"/>
    <property type="evidence" value="ECO:0007669"/>
    <property type="project" value="InterPro"/>
</dbReference>
<dbReference type="PANTHER" id="PTHR12910">
    <property type="entry name" value="NADH-UBIQUINONE OXIDOREDUCTASE SUBUNIT B17.2"/>
    <property type="match status" value="1"/>
</dbReference>
<keyword evidence="5" id="KW-1185">Reference proteome</keyword>
<dbReference type="OrthoDB" id="10255576at2759"/>
<accession>A0A6A5BLE9</accession>
<feature type="region of interest" description="Disordered" evidence="3">
    <location>
        <begin position="132"/>
        <end position="153"/>
    </location>
</feature>
<feature type="region of interest" description="Disordered" evidence="3">
    <location>
        <begin position="220"/>
        <end position="309"/>
    </location>
</feature>
<dbReference type="VEuPathDB" id="AmoebaDB:NF0009420"/>
<dbReference type="PANTHER" id="PTHR12910:SF12">
    <property type="entry name" value="NADH DEHYDROGENASE [UBIQUINONE] 1 ALPHA SUBCOMPLEX SUBUNIT 12"/>
    <property type="match status" value="1"/>
</dbReference>
<feature type="compositionally biased region" description="Basic and acidic residues" evidence="3">
    <location>
        <begin position="236"/>
        <end position="264"/>
    </location>
</feature>
<comment type="subcellular location">
    <subcellularLocation>
        <location evidence="2">Mitochondrion inner membrane</location>
        <topology evidence="2">Peripheral membrane protein</topology>
        <orientation evidence="2">Matrix side</orientation>
    </subcellularLocation>
</comment>
<dbReference type="OMA" id="PLEWVSW"/>
<evidence type="ECO:0000256" key="1">
    <source>
        <dbReference type="ARBA" id="ARBA00007355"/>
    </source>
</evidence>
<comment type="similarity">
    <text evidence="1 2">Belongs to the complex I NDUFA12 subunit family.</text>
</comment>
<reference evidence="4 5" key="1">
    <citation type="journal article" date="2019" name="Sci. Rep.">
        <title>Nanopore sequencing improves the draft genome of the human pathogenic amoeba Naegleria fowleri.</title>
        <authorList>
            <person name="Liechti N."/>
            <person name="Schurch N."/>
            <person name="Bruggmann R."/>
            <person name="Wittwer M."/>
        </authorList>
    </citation>
    <scope>NUCLEOTIDE SEQUENCE [LARGE SCALE GENOMIC DNA]</scope>
    <source>
        <strain evidence="4 5">ATCC 30894</strain>
    </source>
</reference>
<keyword evidence="2" id="KW-0679">Respiratory chain</keyword>
<evidence type="ECO:0000313" key="4">
    <source>
        <dbReference type="EMBL" id="KAF0978833.1"/>
    </source>
</evidence>
<dbReference type="GeneID" id="68109121"/>
<dbReference type="InterPro" id="IPR007763">
    <property type="entry name" value="NDUFA12"/>
</dbReference>
<dbReference type="GO" id="GO:0005743">
    <property type="term" value="C:mitochondrial inner membrane"/>
    <property type="evidence" value="ECO:0007669"/>
    <property type="project" value="UniProtKB-SubCell"/>
</dbReference>
<proteinExistence type="inferred from homology"/>
<dbReference type="VEuPathDB" id="AmoebaDB:NfTy_032990"/>
<name>A0A6A5BLE9_NAEFO</name>
<dbReference type="VEuPathDB" id="AmoebaDB:FDP41_001903"/>
<protein>
    <recommendedName>
        <fullName evidence="2">NADH dehydrogenase [ubiquinone] 1 alpha subcomplex subunit 12</fullName>
    </recommendedName>
</protein>
<evidence type="ECO:0000256" key="2">
    <source>
        <dbReference type="RuleBase" id="RU363103"/>
    </source>
</evidence>
<comment type="caution">
    <text evidence="4">The sequence shown here is derived from an EMBL/GenBank/DDBJ whole genome shotgun (WGS) entry which is preliminary data.</text>
</comment>
<dbReference type="EMBL" id="VFQX01000028">
    <property type="protein sequence ID" value="KAF0978833.1"/>
    <property type="molecule type" value="Genomic_DNA"/>
</dbReference>
<feature type="compositionally biased region" description="Polar residues" evidence="3">
    <location>
        <begin position="300"/>
        <end position="309"/>
    </location>
</feature>
<keyword evidence="2" id="KW-0496">Mitochondrion</keyword>
<dbReference type="Pfam" id="PF05071">
    <property type="entry name" value="NDUFA12"/>
    <property type="match status" value="1"/>
</dbReference>
<sequence>MSSLTNKLSQWVKKVVNSATVGNAAATSRKFVGKDLKGNSYYSEIMGGKERRTVEYSSDYDKSILHLPQDLPLEWVSWLKYMRDHPPTEKESKMLDEYRERLRVNGEKWDQEQQRQALQSQANEAMKRAGLRGYGSTTNYENTGTSYSTDKPPSFQFIADRLRQEGGMSSDAESLASEVENSERLQNTNISRILTASGELKSTYSSQDIEQRDERLKKLEQTESNTQKDPYAHLIPDPRLKRSRTDEDIQDIIDRENKEYDLPKDLSNPSNLSQEEIRNITRHYSRSRTSPFLGKKPQIRANSNYKVDE</sequence>
<keyword evidence="2" id="KW-0472">Membrane</keyword>
<keyword evidence="2" id="KW-0249">Electron transport</keyword>
<dbReference type="RefSeq" id="XP_044563546.1">
    <property type="nucleotide sequence ID" value="XM_044705039.1"/>
</dbReference>
<keyword evidence="2" id="KW-0813">Transport</keyword>
<feature type="compositionally biased region" description="Polar residues" evidence="3">
    <location>
        <begin position="135"/>
        <end position="151"/>
    </location>
</feature>
<organism evidence="4 5">
    <name type="scientific">Naegleria fowleri</name>
    <name type="common">Brain eating amoeba</name>
    <dbReference type="NCBI Taxonomy" id="5763"/>
    <lineage>
        <taxon>Eukaryota</taxon>
        <taxon>Discoba</taxon>
        <taxon>Heterolobosea</taxon>
        <taxon>Tetramitia</taxon>
        <taxon>Eutetramitia</taxon>
        <taxon>Vahlkampfiidae</taxon>
        <taxon>Naegleria</taxon>
    </lineage>
</organism>
<keyword evidence="2" id="KW-0999">Mitochondrion inner membrane</keyword>
<gene>
    <name evidence="4" type="ORF">FDP41_001903</name>
</gene>
<dbReference type="Proteomes" id="UP000444721">
    <property type="component" value="Unassembled WGS sequence"/>
</dbReference>
<dbReference type="AlphaFoldDB" id="A0A6A5BLE9"/>
<evidence type="ECO:0000313" key="5">
    <source>
        <dbReference type="Proteomes" id="UP000444721"/>
    </source>
</evidence>